<organism evidence="1 2">
    <name type="scientific">Collimonas pratensis</name>
    <dbReference type="NCBI Taxonomy" id="279113"/>
    <lineage>
        <taxon>Bacteria</taxon>
        <taxon>Pseudomonadati</taxon>
        <taxon>Pseudomonadota</taxon>
        <taxon>Betaproteobacteria</taxon>
        <taxon>Burkholderiales</taxon>
        <taxon>Oxalobacteraceae</taxon>
        <taxon>Collimonas</taxon>
    </lineage>
</organism>
<proteinExistence type="predicted"/>
<evidence type="ECO:0000313" key="1">
    <source>
        <dbReference type="EMBL" id="AMP12312.1"/>
    </source>
</evidence>
<dbReference type="EMBL" id="CP013236">
    <property type="protein sequence ID" value="AMP12312.1"/>
    <property type="molecule type" value="Genomic_DNA"/>
</dbReference>
<accession>A0ABN4M2W8</accession>
<keyword evidence="2" id="KW-1185">Reference proteome</keyword>
<reference evidence="1 2" key="1">
    <citation type="submission" date="2015-11" db="EMBL/GenBank/DDBJ databases">
        <title>Exploring the genomic traits of fungus-feeding bacterial genus Collimonas.</title>
        <authorList>
            <person name="Song C."/>
            <person name="Schmidt R."/>
            <person name="de Jager V."/>
            <person name="Krzyzanowska D."/>
            <person name="Jongedijk E."/>
            <person name="Cankar K."/>
            <person name="Beekwilder J."/>
            <person name="van Veen A."/>
            <person name="de Boer W."/>
            <person name="van Veen J.A."/>
            <person name="Garbeva P."/>
        </authorList>
    </citation>
    <scope>NUCLEOTIDE SEQUENCE [LARGE SCALE GENOMIC DNA]</scope>
    <source>
        <strain evidence="1 2">Ter291</strain>
    </source>
</reference>
<protein>
    <recommendedName>
        <fullName evidence="3">Nucleotidyl transferase AbiEii/AbiGii toxin family protein</fullName>
    </recommendedName>
</protein>
<dbReference type="InterPro" id="IPR014942">
    <property type="entry name" value="AbiEii"/>
</dbReference>
<dbReference type="Gene3D" id="3.10.450.620">
    <property type="entry name" value="JHP933, nucleotidyltransferase-like core domain"/>
    <property type="match status" value="1"/>
</dbReference>
<gene>
    <name evidence="1" type="ORF">CPter291_0016</name>
</gene>
<evidence type="ECO:0000313" key="2">
    <source>
        <dbReference type="Proteomes" id="UP000074914"/>
    </source>
</evidence>
<name>A0ABN4M2W8_9BURK</name>
<dbReference type="RefSeq" id="WP_062111213.1">
    <property type="nucleotide sequence ID" value="NZ_CP013236.1"/>
</dbReference>
<dbReference type="Proteomes" id="UP000074914">
    <property type="component" value="Chromosome"/>
</dbReference>
<evidence type="ECO:0008006" key="3">
    <source>
        <dbReference type="Google" id="ProtNLM"/>
    </source>
</evidence>
<dbReference type="Pfam" id="PF08843">
    <property type="entry name" value="AbiEii"/>
    <property type="match status" value="1"/>
</dbReference>
<sequence length="313" mass="34819">MSEDKQDFNELVDLAMANPGLSAMRPVVEKELLHYEIFQALDAEGLLKGLVFQGGTSLRLCRGSDRFSEDLDFAGGKDFSADSMQKIKECVEKRIGERFGLKVTVNNKPAKVGEDGIRHVRVDKWWVSIETAPENPAMPGQKIKLEIASIPAYTRELLPLRANYDFLDGMPTVLVNAESLDEIMADKVLAFPTSLLDNQSQPVGPDSARIRHRDIWDLAWMATRGAKLVPELVLSKIEDYGVVDYPELLAAAIKQIPQIVKSPQFQAQMMRFIDSSTVARTLATDGYADYLATSVGGLFIQMRTALFESGYEL</sequence>